<keyword evidence="1" id="KW-0812">Transmembrane</keyword>
<feature type="transmembrane region" description="Helical" evidence="1">
    <location>
        <begin position="184"/>
        <end position="204"/>
    </location>
</feature>
<evidence type="ECO:0000313" key="2">
    <source>
        <dbReference type="EMBL" id="KAL0570029.1"/>
    </source>
</evidence>
<feature type="transmembrane region" description="Helical" evidence="1">
    <location>
        <begin position="100"/>
        <end position="118"/>
    </location>
</feature>
<gene>
    <name evidence="2" type="ORF">V5O48_011927</name>
</gene>
<dbReference type="SUPFAM" id="SSF103473">
    <property type="entry name" value="MFS general substrate transporter"/>
    <property type="match status" value="1"/>
</dbReference>
<dbReference type="PANTHER" id="PTHR11360">
    <property type="entry name" value="MONOCARBOXYLATE TRANSPORTER"/>
    <property type="match status" value="1"/>
</dbReference>
<protein>
    <recommendedName>
        <fullName evidence="4">Major facilitator superfamily (MFS) profile domain-containing protein</fullName>
    </recommendedName>
</protein>
<dbReference type="InterPro" id="IPR036259">
    <property type="entry name" value="MFS_trans_sf"/>
</dbReference>
<feature type="transmembrane region" description="Helical" evidence="1">
    <location>
        <begin position="65"/>
        <end position="88"/>
    </location>
</feature>
<feature type="transmembrane region" description="Helical" evidence="1">
    <location>
        <begin position="33"/>
        <end position="53"/>
    </location>
</feature>
<comment type="caution">
    <text evidence="2">The sequence shown here is derived from an EMBL/GenBank/DDBJ whole genome shotgun (WGS) entry which is preliminary data.</text>
</comment>
<name>A0ABR3F463_9AGAR</name>
<dbReference type="InterPro" id="IPR050327">
    <property type="entry name" value="Proton-linked_MCT"/>
</dbReference>
<evidence type="ECO:0000313" key="3">
    <source>
        <dbReference type="Proteomes" id="UP001465976"/>
    </source>
</evidence>
<proteinExistence type="predicted"/>
<dbReference type="PANTHER" id="PTHR11360:SF234">
    <property type="entry name" value="MFS-TYPE TRANSPORTER DBAD-RELATED"/>
    <property type="match status" value="1"/>
</dbReference>
<evidence type="ECO:0008006" key="4">
    <source>
        <dbReference type="Google" id="ProtNLM"/>
    </source>
</evidence>
<reference evidence="2 3" key="1">
    <citation type="submission" date="2024-02" db="EMBL/GenBank/DDBJ databases">
        <title>A draft genome for the cacao thread blight pathogen Marasmius crinis-equi.</title>
        <authorList>
            <person name="Cohen S.P."/>
            <person name="Baruah I.K."/>
            <person name="Amoako-Attah I."/>
            <person name="Bukari Y."/>
            <person name="Meinhardt L.W."/>
            <person name="Bailey B.A."/>
        </authorList>
    </citation>
    <scope>NUCLEOTIDE SEQUENCE [LARGE SCALE GENOMIC DNA]</scope>
    <source>
        <strain evidence="2 3">GH-76</strain>
    </source>
</reference>
<feature type="transmembrane region" description="Helical" evidence="1">
    <location>
        <begin position="7"/>
        <end position="27"/>
    </location>
</feature>
<feature type="transmembrane region" description="Helical" evidence="1">
    <location>
        <begin position="152"/>
        <end position="172"/>
    </location>
</feature>
<keyword evidence="1" id="KW-1133">Transmembrane helix</keyword>
<keyword evidence="3" id="KW-1185">Reference proteome</keyword>
<feature type="non-terminal residue" evidence="2">
    <location>
        <position position="244"/>
    </location>
</feature>
<sequence length="244" mass="26903">MTMDRGYFRSVTILGCALFVLSLFMLSLAGQHYYQGIGMGLGVGLLFLPTAVVPIRHFQSGHAFVIGLVDSSISLGGLIFSIALNYLIHGDIGFQWGVRIAAFITLGCFILGCGMMTMPKRRFGEIESLKMMPPAVSSWTAVLRVARTDWPYILAIAQGFVMSLGTFIPPFYVQLYAQLHGTSVTTSFYGLAVLNVSGMLGRIIPNYLADRFGVINIYIPCLTICGRRPMLLFQNYMPKTTHYA</sequence>
<dbReference type="Gene3D" id="1.20.1250.20">
    <property type="entry name" value="MFS general substrate transporter like domains"/>
    <property type="match status" value="1"/>
</dbReference>
<dbReference type="Proteomes" id="UP001465976">
    <property type="component" value="Unassembled WGS sequence"/>
</dbReference>
<dbReference type="EMBL" id="JBAHYK010001005">
    <property type="protein sequence ID" value="KAL0570029.1"/>
    <property type="molecule type" value="Genomic_DNA"/>
</dbReference>
<keyword evidence="1" id="KW-0472">Membrane</keyword>
<accession>A0ABR3F463</accession>
<evidence type="ECO:0000256" key="1">
    <source>
        <dbReference type="SAM" id="Phobius"/>
    </source>
</evidence>
<organism evidence="2 3">
    <name type="scientific">Marasmius crinis-equi</name>
    <dbReference type="NCBI Taxonomy" id="585013"/>
    <lineage>
        <taxon>Eukaryota</taxon>
        <taxon>Fungi</taxon>
        <taxon>Dikarya</taxon>
        <taxon>Basidiomycota</taxon>
        <taxon>Agaricomycotina</taxon>
        <taxon>Agaricomycetes</taxon>
        <taxon>Agaricomycetidae</taxon>
        <taxon>Agaricales</taxon>
        <taxon>Marasmiineae</taxon>
        <taxon>Marasmiaceae</taxon>
        <taxon>Marasmius</taxon>
    </lineage>
</organism>